<accession>D7CWE9</accession>
<protein>
    <submittedName>
        <fullName evidence="7">PfkB domain protein</fullName>
    </submittedName>
</protein>
<evidence type="ECO:0000313" key="8">
    <source>
        <dbReference type="Proteomes" id="UP000000379"/>
    </source>
</evidence>
<dbReference type="HOGENOM" id="CLU_027634_6_0_0"/>
<evidence type="ECO:0000256" key="2">
    <source>
        <dbReference type="ARBA" id="ARBA00022679"/>
    </source>
</evidence>
<dbReference type="AlphaFoldDB" id="D7CWE9"/>
<evidence type="ECO:0000256" key="4">
    <source>
        <dbReference type="ARBA" id="ARBA00022777"/>
    </source>
</evidence>
<dbReference type="InterPro" id="IPR023314">
    <property type="entry name" value="Myo_inos_IolC-like_sf"/>
</dbReference>
<organism evidence="7 8">
    <name type="scientific">Truepera radiovictrix (strain DSM 17093 / CIP 108686 / LMG 22925 / RQ-24)</name>
    <dbReference type="NCBI Taxonomy" id="649638"/>
    <lineage>
        <taxon>Bacteria</taxon>
        <taxon>Thermotogati</taxon>
        <taxon>Deinococcota</taxon>
        <taxon>Deinococci</taxon>
        <taxon>Trueperales</taxon>
        <taxon>Trueperaceae</taxon>
        <taxon>Truepera</taxon>
    </lineage>
</organism>
<dbReference type="InterPro" id="IPR002173">
    <property type="entry name" value="Carboh/pur_kinase_PfkB_CS"/>
</dbReference>
<dbReference type="GO" id="GO:0016301">
    <property type="term" value="F:kinase activity"/>
    <property type="evidence" value="ECO:0007669"/>
    <property type="project" value="UniProtKB-KW"/>
</dbReference>
<dbReference type="InterPro" id="IPR030830">
    <property type="entry name" value="Myo_inos_IolC"/>
</dbReference>
<keyword evidence="8" id="KW-1185">Reference proteome</keyword>
<dbReference type="GO" id="GO:0005524">
    <property type="term" value="F:ATP binding"/>
    <property type="evidence" value="ECO:0007669"/>
    <property type="project" value="UniProtKB-KW"/>
</dbReference>
<comment type="similarity">
    <text evidence="1">Belongs to the carbohydrate kinase PfkB family.</text>
</comment>
<dbReference type="InterPro" id="IPR050306">
    <property type="entry name" value="PfkB_Carbo_kinase"/>
</dbReference>
<keyword evidence="2" id="KW-0808">Transferase</keyword>
<reference evidence="8" key="1">
    <citation type="submission" date="2010-05" db="EMBL/GenBank/DDBJ databases">
        <title>The complete genome of Truepera radiovictris DSM 17093.</title>
        <authorList>
            <consortium name="US DOE Joint Genome Institute (JGI-PGF)"/>
            <person name="Lucas S."/>
            <person name="Copeland A."/>
            <person name="Lapidus A."/>
            <person name="Glavina del Rio T."/>
            <person name="Dalin E."/>
            <person name="Tice H."/>
            <person name="Bruce D."/>
            <person name="Goodwin L."/>
            <person name="Pitluck S."/>
            <person name="Kyrpides N."/>
            <person name="Mavromatis K."/>
            <person name="Ovchinnikova G."/>
            <person name="Munk A.C."/>
            <person name="Detter J.C."/>
            <person name="Han C."/>
            <person name="Tapia R."/>
            <person name="Land M."/>
            <person name="Hauser L."/>
            <person name="Markowitz V."/>
            <person name="Cheng J.-F."/>
            <person name="Hugenholtz P."/>
            <person name="Woyke T."/>
            <person name="Wu D."/>
            <person name="Tindall B."/>
            <person name="Pomrenke H.G."/>
            <person name="Brambilla E."/>
            <person name="Klenk H.-P."/>
            <person name="Eisen J.A."/>
        </authorList>
    </citation>
    <scope>NUCLEOTIDE SEQUENCE [LARGE SCALE GENOMIC DNA]</scope>
    <source>
        <strain evidence="8">DSM 17093 / CIP 108686 / LMG 22925 / RQ-24</strain>
    </source>
</reference>
<sequence length="345" mass="36693">MAPPSPPPPEPFDLITMGRSSIDLYANDIGAPFERIESFAAYVGGSPTNIAVGARRLGLRTALLSAVGDDKVGDFILHFLAREGVYTGFIPRKPGRRSSAVVLGIQPPDTFPLVYYREGAADTALTIDDVLAARVETAGALEISGTGLAKEPGRSATFFAAERARTAGKPVFLDLDFRADQWHDPRAFGVNVRAILPLVSVAIGTEEEVNAAMLTRPEDLEIRHQQISAPIIKGDLGANIAQLLGAPSGPELLVVKRGAQGASLYRRGGERQDVPGFPVEVFNVLGAGDAFASGFIYGQLKGWDAYKSARLGNACGAIVVTRHGCANFMGYFDEVMAFVEARGGF</sequence>
<keyword evidence="3" id="KW-0547">Nucleotide-binding</keyword>
<dbReference type="PANTHER" id="PTHR43085:SF49">
    <property type="entry name" value="5-DEHYDRO-2-DEOXYGLUCONOKINASE"/>
    <property type="match status" value="1"/>
</dbReference>
<dbReference type="SUPFAM" id="SSF53613">
    <property type="entry name" value="Ribokinase-like"/>
    <property type="match status" value="1"/>
</dbReference>
<keyword evidence="5" id="KW-0067">ATP-binding</keyword>
<reference evidence="7 8" key="2">
    <citation type="journal article" date="2011" name="Stand. Genomic Sci.">
        <title>Complete genome sequence of Truepera radiovictrix type strain (RQ-24).</title>
        <authorList>
            <person name="Ivanova N."/>
            <person name="Rohde C."/>
            <person name="Munk C."/>
            <person name="Nolan M."/>
            <person name="Lucas S."/>
            <person name="Del Rio T.G."/>
            <person name="Tice H."/>
            <person name="Deshpande S."/>
            <person name="Cheng J.F."/>
            <person name="Tapia R."/>
            <person name="Han C."/>
            <person name="Goodwin L."/>
            <person name="Pitluck S."/>
            <person name="Liolios K."/>
            <person name="Mavromatis K."/>
            <person name="Mikhailova N."/>
            <person name="Pati A."/>
            <person name="Chen A."/>
            <person name="Palaniappan K."/>
            <person name="Land M."/>
            <person name="Hauser L."/>
            <person name="Chang Y.J."/>
            <person name="Jeffries C.D."/>
            <person name="Brambilla E."/>
            <person name="Rohde M."/>
            <person name="Goker M."/>
            <person name="Tindall B.J."/>
            <person name="Woyke T."/>
            <person name="Bristow J."/>
            <person name="Eisen J.A."/>
            <person name="Markowitz V."/>
            <person name="Hugenholtz P."/>
            <person name="Kyrpides N.C."/>
            <person name="Klenk H.P."/>
            <person name="Lapidus A."/>
        </authorList>
    </citation>
    <scope>NUCLEOTIDE SEQUENCE [LARGE SCALE GENOMIC DNA]</scope>
    <source>
        <strain evidence="8">DSM 17093 / CIP 108686 / LMG 22925 / RQ-24</strain>
    </source>
</reference>
<keyword evidence="4" id="KW-0418">Kinase</keyword>
<gene>
    <name evidence="7" type="ordered locus">Trad_1225</name>
</gene>
<proteinExistence type="inferred from homology"/>
<dbReference type="Gene3D" id="3.40.1190.20">
    <property type="match status" value="1"/>
</dbReference>
<dbReference type="STRING" id="649638.Trad_1225"/>
<name>D7CWE9_TRURR</name>
<evidence type="ECO:0000256" key="3">
    <source>
        <dbReference type="ARBA" id="ARBA00022741"/>
    </source>
</evidence>
<dbReference type="NCBIfam" id="TIGR04382">
    <property type="entry name" value="myo_inos_iolC_N"/>
    <property type="match status" value="1"/>
</dbReference>
<dbReference type="Gene3D" id="2.20.150.10">
    <property type="entry name" value="putative 5-dehydro-2- deoxygluconokinase"/>
    <property type="match status" value="1"/>
</dbReference>
<dbReference type="PROSITE" id="PS00584">
    <property type="entry name" value="PFKB_KINASES_2"/>
    <property type="match status" value="1"/>
</dbReference>
<dbReference type="eggNOG" id="COG0524">
    <property type="taxonomic scope" value="Bacteria"/>
</dbReference>
<dbReference type="Proteomes" id="UP000000379">
    <property type="component" value="Chromosome"/>
</dbReference>
<dbReference type="KEGG" id="tra:Trad_1225"/>
<evidence type="ECO:0000256" key="1">
    <source>
        <dbReference type="ARBA" id="ARBA00010688"/>
    </source>
</evidence>
<feature type="domain" description="Carbohydrate kinase PfkB" evidence="6">
    <location>
        <begin position="15"/>
        <end position="327"/>
    </location>
</feature>
<evidence type="ECO:0000313" key="7">
    <source>
        <dbReference type="EMBL" id="ADI14348.1"/>
    </source>
</evidence>
<evidence type="ECO:0000259" key="6">
    <source>
        <dbReference type="Pfam" id="PF00294"/>
    </source>
</evidence>
<dbReference type="RefSeq" id="WP_013177718.1">
    <property type="nucleotide sequence ID" value="NC_014221.1"/>
</dbReference>
<dbReference type="EMBL" id="CP002049">
    <property type="protein sequence ID" value="ADI14348.1"/>
    <property type="molecule type" value="Genomic_DNA"/>
</dbReference>
<dbReference type="InterPro" id="IPR011611">
    <property type="entry name" value="PfkB_dom"/>
</dbReference>
<dbReference type="PANTHER" id="PTHR43085">
    <property type="entry name" value="HEXOKINASE FAMILY MEMBER"/>
    <property type="match status" value="1"/>
</dbReference>
<dbReference type="CDD" id="cd01166">
    <property type="entry name" value="KdgK"/>
    <property type="match status" value="1"/>
</dbReference>
<dbReference type="InterPro" id="IPR029056">
    <property type="entry name" value="Ribokinase-like"/>
</dbReference>
<evidence type="ECO:0000256" key="5">
    <source>
        <dbReference type="ARBA" id="ARBA00022840"/>
    </source>
</evidence>
<dbReference type="Pfam" id="PF00294">
    <property type="entry name" value="PfkB"/>
    <property type="match status" value="1"/>
</dbReference>